<dbReference type="EMBL" id="CP048685">
    <property type="protein sequence ID" value="QPJ62898.1"/>
    <property type="molecule type" value="Genomic_DNA"/>
</dbReference>
<dbReference type="Proteomes" id="UP000594688">
    <property type="component" value="Chromosome"/>
</dbReference>
<proteinExistence type="predicted"/>
<dbReference type="Gene3D" id="3.20.20.60">
    <property type="entry name" value="Phosphoenolpyruvate-binding domains"/>
    <property type="match status" value="1"/>
</dbReference>
<dbReference type="GO" id="GO:0003824">
    <property type="term" value="F:catalytic activity"/>
    <property type="evidence" value="ECO:0007669"/>
    <property type="project" value="InterPro"/>
</dbReference>
<dbReference type="InterPro" id="IPR040442">
    <property type="entry name" value="Pyrv_kinase-like_dom_sf"/>
</dbReference>
<evidence type="ECO:0000313" key="2">
    <source>
        <dbReference type="Proteomes" id="UP000594688"/>
    </source>
</evidence>
<protein>
    <submittedName>
        <fullName evidence="1">Aldolase</fullName>
    </submittedName>
</protein>
<evidence type="ECO:0000313" key="1">
    <source>
        <dbReference type="EMBL" id="QPJ62898.1"/>
    </source>
</evidence>
<dbReference type="SUPFAM" id="SSF51621">
    <property type="entry name" value="Phosphoenolpyruvate/pyruvate domain"/>
    <property type="match status" value="1"/>
</dbReference>
<dbReference type="KEGG" id="nli:G3M70_13850"/>
<gene>
    <name evidence="1" type="ORF">G3M70_13850</name>
</gene>
<dbReference type="AlphaFoldDB" id="A0A7T0G1F7"/>
<reference evidence="1 2" key="1">
    <citation type="submission" date="2020-02" db="EMBL/GenBank/DDBJ databases">
        <title>Genomic and physiological characterization of two novel Nitrospinaceae genera.</title>
        <authorList>
            <person name="Mueller A.J."/>
            <person name="Jung M.-Y."/>
            <person name="Strachan C.R."/>
            <person name="Herbold C.W."/>
            <person name="Kirkegaard R.H."/>
            <person name="Daims H."/>
        </authorList>
    </citation>
    <scope>NUCLEOTIDE SEQUENCE [LARGE SCALE GENOMIC DNA]</scope>
    <source>
        <strain evidence="1">EB</strain>
    </source>
</reference>
<organism evidence="1 2">
    <name type="scientific">Candidatus Nitronauta litoralis</name>
    <dbReference type="NCBI Taxonomy" id="2705533"/>
    <lineage>
        <taxon>Bacteria</taxon>
        <taxon>Pseudomonadati</taxon>
        <taxon>Nitrospinota/Tectimicrobiota group</taxon>
        <taxon>Nitrospinota</taxon>
        <taxon>Nitrospinia</taxon>
        <taxon>Nitrospinales</taxon>
        <taxon>Nitrospinaceae</taxon>
        <taxon>Candidatus Nitronauta</taxon>
    </lineage>
</organism>
<accession>A0A7T0G1F7</accession>
<name>A0A7T0G1F7_9BACT</name>
<sequence>MKTRRAQIQVLPSAKDDPVLELLSRLVEDHGASALKLSTEDAAMGFDQVGFWVRRCKGLMPVVVKIGGPNARNDIRELVCRGVDGLIAPMVESPYGLQNFIEALGEMLTPLEFNILGKHINIETITAAKQLDAILDSPWAGQLDEITIGCSDLSSSMGCKVTDPEVIELVTLCTDKIKSKGIPVSIGGGITPVNIDERLKVLAPSHFNTRVVTFANDSAVSFGEAVKLALEFEIEMLSLDHAEGFISAEEKQSRVCELKIRIG</sequence>
<dbReference type="InterPro" id="IPR015813">
    <property type="entry name" value="Pyrv/PenolPyrv_kinase-like_dom"/>
</dbReference>